<keyword evidence="3" id="KW-1185">Reference proteome</keyword>
<dbReference type="EMBL" id="LR699553">
    <property type="protein sequence ID" value="VVD26466.1"/>
    <property type="molecule type" value="Genomic_DNA"/>
</dbReference>
<evidence type="ECO:0000313" key="3">
    <source>
        <dbReference type="Proteomes" id="UP000325811"/>
    </source>
</evidence>
<evidence type="ECO:0000256" key="1">
    <source>
        <dbReference type="SAM" id="SignalP"/>
    </source>
</evidence>
<accession>A0A5Q4ZHF4</accession>
<proteinExistence type="predicted"/>
<feature type="signal peptide" evidence="1">
    <location>
        <begin position="1"/>
        <end position="24"/>
    </location>
</feature>
<feature type="chain" id="PRO_5024926741" evidence="1">
    <location>
        <begin position="25"/>
        <end position="76"/>
    </location>
</feature>
<organism evidence="2 3">
    <name type="scientific">Paraburkholderia dioscoreae</name>
    <dbReference type="NCBI Taxonomy" id="2604047"/>
    <lineage>
        <taxon>Bacteria</taxon>
        <taxon>Pseudomonadati</taxon>
        <taxon>Pseudomonadota</taxon>
        <taxon>Betaproteobacteria</taxon>
        <taxon>Burkholderiales</taxon>
        <taxon>Burkholderiaceae</taxon>
        <taxon>Paraburkholderia</taxon>
    </lineage>
</organism>
<name>A0A5Q4ZHF4_9BURK</name>
<reference evidence="2 3" key="1">
    <citation type="submission" date="2019-08" db="EMBL/GenBank/DDBJ databases">
        <authorList>
            <person name="Herpell B J."/>
        </authorList>
    </citation>
    <scope>NUCLEOTIDE SEQUENCE [LARGE SCALE GENOMIC DNA]</scope>
    <source>
        <strain evidence="3">Msb3</strain>
    </source>
</reference>
<sequence>MVLVFSVAIAITGMAGSTTYAAFAGPRFYPRILNVLCRGKSDDLSHLRSAANPLLAVQAVTGTAKSPAVIRHVNFR</sequence>
<keyword evidence="1" id="KW-0732">Signal</keyword>
<dbReference type="KEGG" id="pdio:PDMSB3_0004"/>
<evidence type="ECO:0000313" key="2">
    <source>
        <dbReference type="EMBL" id="VVD26466.1"/>
    </source>
</evidence>
<gene>
    <name evidence="2" type="ORF">PDMSB3_0004</name>
</gene>
<protein>
    <submittedName>
        <fullName evidence="2">Uncharacterized protein</fullName>
    </submittedName>
</protein>
<dbReference type="AlphaFoldDB" id="A0A5Q4ZHF4"/>
<dbReference type="Proteomes" id="UP000325811">
    <property type="component" value="Chromosome I"/>
</dbReference>